<evidence type="ECO:0000256" key="2">
    <source>
        <dbReference type="SAM" id="SignalP"/>
    </source>
</evidence>
<feature type="signal peptide" evidence="2">
    <location>
        <begin position="1"/>
        <end position="25"/>
    </location>
</feature>
<dbReference type="PANTHER" id="PTHR33210">
    <property type="entry name" value="PROTODERMAL FACTOR 1"/>
    <property type="match status" value="1"/>
</dbReference>
<keyword evidence="2" id="KW-0732">Signal</keyword>
<comment type="caution">
    <text evidence="3">The sequence shown here is derived from an EMBL/GenBank/DDBJ whole genome shotgun (WGS) entry which is preliminary data.</text>
</comment>
<sequence>METKRSRRAASLLLWTAVAAMFSQNLVIPVMSETNFEDQKNYYSPDPNARTPPTVPSITPPHVTPTPPSQGGGSYGGTPPSHGGGGYGGTPPSHGGGSYGGTPPANCGTPPSGGHHHPTPSPPTGGGGGYYPPPITTPTTPTTPTPVIVSPPSIITPPIIGTPPIDPGTPSIPGITIPSPPFPFDPNSPPFTCTYWRNHPTLIWGLFGFWGTSVGSAFGVTSLPGFGSNMNILQALSNTRSDGLGELYREGTAALLNSIAHTRFPYTTSQVRDSFVAALGSNKAAAAQARLFKMANEGRTKPRA</sequence>
<organism evidence="3 4">
    <name type="scientific">Rehmannia glutinosa</name>
    <name type="common">Chinese foxglove</name>
    <dbReference type="NCBI Taxonomy" id="99300"/>
    <lineage>
        <taxon>Eukaryota</taxon>
        <taxon>Viridiplantae</taxon>
        <taxon>Streptophyta</taxon>
        <taxon>Embryophyta</taxon>
        <taxon>Tracheophyta</taxon>
        <taxon>Spermatophyta</taxon>
        <taxon>Magnoliopsida</taxon>
        <taxon>eudicotyledons</taxon>
        <taxon>Gunneridae</taxon>
        <taxon>Pentapetalae</taxon>
        <taxon>asterids</taxon>
        <taxon>lamiids</taxon>
        <taxon>Lamiales</taxon>
        <taxon>Orobanchaceae</taxon>
        <taxon>Rehmannieae</taxon>
        <taxon>Rehmannia</taxon>
    </lineage>
</organism>
<gene>
    <name evidence="3" type="ORF">DH2020_031835</name>
</gene>
<evidence type="ECO:0000313" key="3">
    <source>
        <dbReference type="EMBL" id="KAK6134403.1"/>
    </source>
</evidence>
<evidence type="ECO:0008006" key="5">
    <source>
        <dbReference type="Google" id="ProtNLM"/>
    </source>
</evidence>
<reference evidence="3 4" key="1">
    <citation type="journal article" date="2021" name="Comput. Struct. Biotechnol. J.">
        <title>De novo genome assembly of the potent medicinal plant Rehmannia glutinosa using nanopore technology.</title>
        <authorList>
            <person name="Ma L."/>
            <person name="Dong C."/>
            <person name="Song C."/>
            <person name="Wang X."/>
            <person name="Zheng X."/>
            <person name="Niu Y."/>
            <person name="Chen S."/>
            <person name="Feng W."/>
        </authorList>
    </citation>
    <scope>NUCLEOTIDE SEQUENCE [LARGE SCALE GENOMIC DNA]</scope>
    <source>
        <strain evidence="3">DH-2019</strain>
    </source>
</reference>
<accession>A0ABR0VII9</accession>
<dbReference type="Proteomes" id="UP001318860">
    <property type="component" value="Unassembled WGS sequence"/>
</dbReference>
<feature type="compositionally biased region" description="Low complexity" evidence="1">
    <location>
        <begin position="145"/>
        <end position="156"/>
    </location>
</feature>
<dbReference type="InterPro" id="IPR039923">
    <property type="entry name" value="Protodermal_1"/>
</dbReference>
<dbReference type="PANTHER" id="PTHR33210:SF18">
    <property type="entry name" value="PROTODERMAL FACTOR 1"/>
    <property type="match status" value="1"/>
</dbReference>
<protein>
    <recommendedName>
        <fullName evidence="5">Protodermal factor 1</fullName>
    </recommendedName>
</protein>
<proteinExistence type="predicted"/>
<feature type="chain" id="PRO_5046931596" description="Protodermal factor 1" evidence="2">
    <location>
        <begin position="26"/>
        <end position="304"/>
    </location>
</feature>
<dbReference type="EMBL" id="JABTTQ020001157">
    <property type="protein sequence ID" value="KAK6134403.1"/>
    <property type="molecule type" value="Genomic_DNA"/>
</dbReference>
<evidence type="ECO:0000313" key="4">
    <source>
        <dbReference type="Proteomes" id="UP001318860"/>
    </source>
</evidence>
<feature type="compositionally biased region" description="Pro residues" evidence="1">
    <location>
        <begin position="131"/>
        <end position="144"/>
    </location>
</feature>
<evidence type="ECO:0000256" key="1">
    <source>
        <dbReference type="SAM" id="MobiDB-lite"/>
    </source>
</evidence>
<name>A0ABR0VII9_REHGL</name>
<keyword evidence="4" id="KW-1185">Reference proteome</keyword>
<feature type="compositionally biased region" description="Pro residues" evidence="1">
    <location>
        <begin position="53"/>
        <end position="68"/>
    </location>
</feature>
<feature type="region of interest" description="Disordered" evidence="1">
    <location>
        <begin position="39"/>
        <end position="156"/>
    </location>
</feature>
<feature type="compositionally biased region" description="Low complexity" evidence="1">
    <location>
        <begin position="101"/>
        <end position="113"/>
    </location>
</feature>
<feature type="compositionally biased region" description="Gly residues" evidence="1">
    <location>
        <begin position="70"/>
        <end position="100"/>
    </location>
</feature>